<protein>
    <submittedName>
        <fullName evidence="1">Uncharacterized protein</fullName>
    </submittedName>
</protein>
<dbReference type="EnsemblPlants" id="AVESA.00010b.r2.6AG1042720.1">
    <property type="protein sequence ID" value="AVESA.00010b.r2.6AG1042720.1.CDS.1"/>
    <property type="gene ID" value="AVESA.00010b.r2.6AG1042720"/>
</dbReference>
<proteinExistence type="predicted"/>
<name>A0ACD5YV23_AVESA</name>
<sequence>MPMGEEDAFATYEALASSFPTCRGLRSPYRKYGNFIYPAHLMAPTLAMRDAFVARPTDVLLATMPKSGTTWLKALVFAVTHRDCHAPDDERHPLLCSSPHDLVPFLHTLYQNHHPEYPPSSCLEEMPPPRILAVHAPFSLLQESSVAESRCRIVYLCRDPKDALVSFWHYIDKAAPPSSTASLAFPEAFELFCDGVFPFGPIWDHMAEYWKESVARPDEVMFLRYEHLKEDTVGSVKQLAEFLGCPFTVEEVAGGVPEAVVALCSMDQMRGVKANRDGEHGVSWKFKNSAFFRKGEVGDWNELMTPEMARRIDATVEEKLRGSGLSLIRN</sequence>
<keyword evidence="2" id="KW-1185">Reference proteome</keyword>
<reference evidence="1" key="2">
    <citation type="submission" date="2025-09" db="UniProtKB">
        <authorList>
            <consortium name="EnsemblPlants"/>
        </authorList>
    </citation>
    <scope>IDENTIFICATION</scope>
</reference>
<evidence type="ECO:0000313" key="1">
    <source>
        <dbReference type="EnsemblPlants" id="AVESA.00010b.r2.6AG1042720.1.CDS.1"/>
    </source>
</evidence>
<accession>A0ACD5YV23</accession>
<dbReference type="Proteomes" id="UP001732700">
    <property type="component" value="Chromosome 6A"/>
</dbReference>
<organism evidence="1 2">
    <name type="scientific">Avena sativa</name>
    <name type="common">Oat</name>
    <dbReference type="NCBI Taxonomy" id="4498"/>
    <lineage>
        <taxon>Eukaryota</taxon>
        <taxon>Viridiplantae</taxon>
        <taxon>Streptophyta</taxon>
        <taxon>Embryophyta</taxon>
        <taxon>Tracheophyta</taxon>
        <taxon>Spermatophyta</taxon>
        <taxon>Magnoliopsida</taxon>
        <taxon>Liliopsida</taxon>
        <taxon>Poales</taxon>
        <taxon>Poaceae</taxon>
        <taxon>BOP clade</taxon>
        <taxon>Pooideae</taxon>
        <taxon>Poodae</taxon>
        <taxon>Poeae</taxon>
        <taxon>Poeae Chloroplast Group 1 (Aveneae type)</taxon>
        <taxon>Aveninae</taxon>
        <taxon>Avena</taxon>
    </lineage>
</organism>
<evidence type="ECO:0000313" key="2">
    <source>
        <dbReference type="Proteomes" id="UP001732700"/>
    </source>
</evidence>
<reference evidence="1" key="1">
    <citation type="submission" date="2021-05" db="EMBL/GenBank/DDBJ databases">
        <authorList>
            <person name="Scholz U."/>
            <person name="Mascher M."/>
            <person name="Fiebig A."/>
        </authorList>
    </citation>
    <scope>NUCLEOTIDE SEQUENCE [LARGE SCALE GENOMIC DNA]</scope>
</reference>